<dbReference type="GO" id="GO:0004673">
    <property type="term" value="F:protein histidine kinase activity"/>
    <property type="evidence" value="ECO:0007669"/>
    <property type="project" value="UniProtKB-EC"/>
</dbReference>
<name>A0A6J7DW03_9ZZZZ</name>
<evidence type="ECO:0000256" key="3">
    <source>
        <dbReference type="ARBA" id="ARBA00022553"/>
    </source>
</evidence>
<evidence type="ECO:0000256" key="1">
    <source>
        <dbReference type="ARBA" id="ARBA00000085"/>
    </source>
</evidence>
<dbReference type="InterPro" id="IPR003660">
    <property type="entry name" value="HAMP_dom"/>
</dbReference>
<dbReference type="InterPro" id="IPR050428">
    <property type="entry name" value="TCS_sensor_his_kinase"/>
</dbReference>
<dbReference type="GO" id="GO:0000160">
    <property type="term" value="P:phosphorelay signal transduction system"/>
    <property type="evidence" value="ECO:0007669"/>
    <property type="project" value="UniProtKB-KW"/>
</dbReference>
<dbReference type="PROSITE" id="PS50885">
    <property type="entry name" value="HAMP"/>
    <property type="match status" value="1"/>
</dbReference>
<dbReference type="Pfam" id="PF00672">
    <property type="entry name" value="HAMP"/>
    <property type="match status" value="1"/>
</dbReference>
<evidence type="ECO:0000256" key="6">
    <source>
        <dbReference type="ARBA" id="ARBA00023012"/>
    </source>
</evidence>
<dbReference type="CDD" id="cd18773">
    <property type="entry name" value="PDC1_HK_sensor"/>
    <property type="match status" value="1"/>
</dbReference>
<feature type="domain" description="HAMP" evidence="9">
    <location>
        <begin position="242"/>
        <end position="298"/>
    </location>
</feature>
<evidence type="ECO:0000256" key="7">
    <source>
        <dbReference type="SAM" id="Coils"/>
    </source>
</evidence>
<gene>
    <name evidence="10" type="ORF">UFOPK3402_00812</name>
</gene>
<dbReference type="EMBL" id="CAFBLS010000085">
    <property type="protein sequence ID" value="CAB4873270.1"/>
    <property type="molecule type" value="Genomic_DNA"/>
</dbReference>
<keyword evidence="7" id="KW-0175">Coiled coil</keyword>
<dbReference type="EC" id="2.7.13.3" evidence="2"/>
<evidence type="ECO:0000256" key="5">
    <source>
        <dbReference type="ARBA" id="ARBA00022777"/>
    </source>
</evidence>
<sequence>MTANKAPTEIEPKTRVRFGLRVKLLTAFTIAFTVVFAVLSIFILTYVTNAAQNKIQQDLRQTAAGSALTVNVPDLQSLLTQVPDYDPKNPYPRDNNLYGKFNSELNHIRELVPEARPYIYVLDPRDDTLRWVATWDAVDQQSTTSVPYRGLVSDVVDADRVAHMKGGLQQTVDQSAYTDANGSWIATYSPITGPDGTVVGAIGIDYPLSYLEEVRAGAIRVVAPILVVGYVLLLVLVLVVSTWLTRPLKRLTKATTRIAEGEYDLDLSGVMSTRFPDEMAVLAESFATMADKVRIREKELTRQVTQLRVEIDAAKRDQAVTEITESDFFTSLAAKAQAMRSRNAEPPADPGIQPTT</sequence>
<reference evidence="10" key="1">
    <citation type="submission" date="2020-05" db="EMBL/GenBank/DDBJ databases">
        <authorList>
            <person name="Chiriac C."/>
            <person name="Salcher M."/>
            <person name="Ghai R."/>
            <person name="Kavagutti S V."/>
        </authorList>
    </citation>
    <scope>NUCLEOTIDE SEQUENCE</scope>
</reference>
<dbReference type="GO" id="GO:0005886">
    <property type="term" value="C:plasma membrane"/>
    <property type="evidence" value="ECO:0007669"/>
    <property type="project" value="TreeGrafter"/>
</dbReference>
<keyword evidence="8" id="KW-1133">Transmembrane helix</keyword>
<evidence type="ECO:0000313" key="10">
    <source>
        <dbReference type="EMBL" id="CAB4873270.1"/>
    </source>
</evidence>
<evidence type="ECO:0000256" key="8">
    <source>
        <dbReference type="SAM" id="Phobius"/>
    </source>
</evidence>
<proteinExistence type="predicted"/>
<evidence type="ECO:0000256" key="4">
    <source>
        <dbReference type="ARBA" id="ARBA00022679"/>
    </source>
</evidence>
<keyword evidence="5" id="KW-0418">Kinase</keyword>
<accession>A0A6J7DW03</accession>
<keyword evidence="8" id="KW-0812">Transmembrane</keyword>
<keyword evidence="4" id="KW-0808">Transferase</keyword>
<dbReference type="SUPFAM" id="SSF158472">
    <property type="entry name" value="HAMP domain-like"/>
    <property type="match status" value="1"/>
</dbReference>
<dbReference type="CDD" id="cd06225">
    <property type="entry name" value="HAMP"/>
    <property type="match status" value="1"/>
</dbReference>
<dbReference type="PANTHER" id="PTHR45436:SF5">
    <property type="entry name" value="SENSOR HISTIDINE KINASE TRCS"/>
    <property type="match status" value="1"/>
</dbReference>
<keyword evidence="3" id="KW-0597">Phosphoprotein</keyword>
<organism evidence="10">
    <name type="scientific">freshwater metagenome</name>
    <dbReference type="NCBI Taxonomy" id="449393"/>
    <lineage>
        <taxon>unclassified sequences</taxon>
        <taxon>metagenomes</taxon>
        <taxon>ecological metagenomes</taxon>
    </lineage>
</organism>
<dbReference type="Gene3D" id="6.10.340.10">
    <property type="match status" value="1"/>
</dbReference>
<dbReference type="AlphaFoldDB" id="A0A6J7DW03"/>
<protein>
    <recommendedName>
        <fullName evidence="2">histidine kinase</fullName>
        <ecNumber evidence="2">2.7.13.3</ecNumber>
    </recommendedName>
</protein>
<feature type="transmembrane region" description="Helical" evidence="8">
    <location>
        <begin position="24"/>
        <end position="47"/>
    </location>
</feature>
<evidence type="ECO:0000259" key="9">
    <source>
        <dbReference type="PROSITE" id="PS50885"/>
    </source>
</evidence>
<keyword evidence="8" id="KW-0472">Membrane</keyword>
<keyword evidence="6" id="KW-0902">Two-component regulatory system</keyword>
<feature type="transmembrane region" description="Helical" evidence="8">
    <location>
        <begin position="221"/>
        <end position="244"/>
    </location>
</feature>
<comment type="catalytic activity">
    <reaction evidence="1">
        <text>ATP + protein L-histidine = ADP + protein N-phospho-L-histidine.</text>
        <dbReference type="EC" id="2.7.13.3"/>
    </reaction>
</comment>
<dbReference type="PANTHER" id="PTHR45436">
    <property type="entry name" value="SENSOR HISTIDINE KINASE YKOH"/>
    <property type="match status" value="1"/>
</dbReference>
<dbReference type="SMART" id="SM00304">
    <property type="entry name" value="HAMP"/>
    <property type="match status" value="1"/>
</dbReference>
<evidence type="ECO:0000256" key="2">
    <source>
        <dbReference type="ARBA" id="ARBA00012438"/>
    </source>
</evidence>
<feature type="coiled-coil region" evidence="7">
    <location>
        <begin position="290"/>
        <end position="317"/>
    </location>
</feature>